<feature type="disulfide bond" evidence="14">
    <location>
        <begin position="550"/>
        <end position="559"/>
    </location>
</feature>
<dbReference type="PIRSF" id="PIRSF002512">
    <property type="entry name" value="Integrin_B"/>
    <property type="match status" value="1"/>
</dbReference>
<dbReference type="InterPro" id="IPR014836">
    <property type="entry name" value="Integrin_bsu_cyt_dom"/>
</dbReference>
<feature type="disulfide bond" evidence="14">
    <location>
        <begin position="39"/>
        <end position="75"/>
    </location>
</feature>
<feature type="disulfide bond" evidence="14">
    <location>
        <begin position="545"/>
        <end position="572"/>
    </location>
</feature>
<feature type="domain" description="Integrin beta subunit VWA" evidence="17">
    <location>
        <begin position="35"/>
        <end position="483"/>
    </location>
</feature>
<keyword evidence="20" id="KW-1185">Reference proteome</keyword>
<evidence type="ECO:0000313" key="19">
    <source>
        <dbReference type="EMBL" id="KAF3426743.1"/>
    </source>
</evidence>
<dbReference type="InterPro" id="IPR002369">
    <property type="entry name" value="Integrin_bsu_VWA"/>
</dbReference>
<dbReference type="Gene3D" id="2.60.40.1510">
    <property type="entry name" value="ntegrin, alpha v. Chain A, domain 3"/>
    <property type="match status" value="2"/>
</dbReference>
<evidence type="ECO:0000256" key="13">
    <source>
        <dbReference type="ARBA" id="ARBA00023180"/>
    </source>
</evidence>
<feature type="signal peptide" evidence="16">
    <location>
        <begin position="1"/>
        <end position="21"/>
    </location>
</feature>
<dbReference type="InterPro" id="IPR033760">
    <property type="entry name" value="Integrin_beta_N"/>
</dbReference>
<dbReference type="InterPro" id="IPR036465">
    <property type="entry name" value="vWFA_dom_sf"/>
</dbReference>
<evidence type="ECO:0000256" key="6">
    <source>
        <dbReference type="ARBA" id="ARBA00022729"/>
    </source>
</evidence>
<evidence type="ECO:0000256" key="12">
    <source>
        <dbReference type="ARBA" id="ARBA00023157"/>
    </source>
</evidence>
<keyword evidence="12 14" id="KW-1015">Disulfide bond</keyword>
<dbReference type="Pfam" id="PF00362">
    <property type="entry name" value="Integrin_beta"/>
    <property type="match status" value="2"/>
</dbReference>
<dbReference type="Gene3D" id="2.10.25.10">
    <property type="entry name" value="Laminin"/>
    <property type="match status" value="3"/>
</dbReference>
<dbReference type="InterPro" id="IPR057243">
    <property type="entry name" value="Integrin_I-EGF_CS"/>
</dbReference>
<feature type="disulfide bond" evidence="14">
    <location>
        <begin position="274"/>
        <end position="315"/>
    </location>
</feature>
<feature type="disulfide bond" evidence="14">
    <location>
        <begin position="580"/>
        <end position="612"/>
    </location>
</feature>
<dbReference type="Pfam" id="PF23105">
    <property type="entry name" value="EGF_integrin"/>
    <property type="match status" value="2"/>
</dbReference>
<dbReference type="Pfam" id="PF17205">
    <property type="entry name" value="PSI_integrin"/>
    <property type="match status" value="1"/>
</dbReference>
<evidence type="ECO:0000256" key="9">
    <source>
        <dbReference type="ARBA" id="ARBA00022989"/>
    </source>
</evidence>
<evidence type="ECO:0000259" key="18">
    <source>
        <dbReference type="SMART" id="SM01241"/>
    </source>
</evidence>
<evidence type="ECO:0000256" key="2">
    <source>
        <dbReference type="ARBA" id="ARBA00007449"/>
    </source>
</evidence>
<feature type="domain" description="Integrin beta subunit cytoplasmic" evidence="18">
    <location>
        <begin position="742"/>
        <end position="789"/>
    </location>
</feature>
<dbReference type="Gene3D" id="1.20.5.630">
    <property type="entry name" value="Integrin beta subunit, cytoplasmic domain"/>
    <property type="match status" value="1"/>
</dbReference>
<dbReference type="GO" id="GO:0007160">
    <property type="term" value="P:cell-matrix adhesion"/>
    <property type="evidence" value="ECO:0007669"/>
    <property type="project" value="TreeGrafter"/>
</dbReference>
<dbReference type="GO" id="GO:0007157">
    <property type="term" value="P:heterophilic cell-cell adhesion via plasma membrane cell adhesion molecules"/>
    <property type="evidence" value="ECO:0007669"/>
    <property type="project" value="UniProtKB-ARBA"/>
</dbReference>
<dbReference type="Pfam" id="PF08725">
    <property type="entry name" value="Integrin_b_cyt"/>
    <property type="match status" value="1"/>
</dbReference>
<feature type="disulfide bond" evidence="14">
    <location>
        <begin position="561"/>
        <end position="564"/>
    </location>
</feature>
<dbReference type="InterPro" id="IPR032695">
    <property type="entry name" value="Integrin_dom_sf"/>
</dbReference>
<evidence type="ECO:0000256" key="14">
    <source>
        <dbReference type="PIRSR" id="PIRSR002512-1"/>
    </source>
</evidence>
<gene>
    <name evidence="19" type="ORF">E2986_00912</name>
</gene>
<name>A0A833RS93_9HYME</name>
<dbReference type="InterPro" id="IPR015812">
    <property type="entry name" value="Integrin_bsu"/>
</dbReference>
<evidence type="ECO:0000256" key="4">
    <source>
        <dbReference type="ARBA" id="ARBA00022536"/>
    </source>
</evidence>
<dbReference type="SUPFAM" id="SSF103575">
    <property type="entry name" value="Plexin repeat"/>
    <property type="match status" value="1"/>
</dbReference>
<evidence type="ECO:0000256" key="7">
    <source>
        <dbReference type="ARBA" id="ARBA00022737"/>
    </source>
</evidence>
<feature type="disulfide bond" evidence="14">
    <location>
        <begin position="596"/>
        <end position="603"/>
    </location>
</feature>
<feature type="disulfide bond" evidence="14">
    <location>
        <begin position="625"/>
        <end position="640"/>
    </location>
</feature>
<evidence type="ECO:0000256" key="16">
    <source>
        <dbReference type="SAM" id="SignalP"/>
    </source>
</evidence>
<protein>
    <recommendedName>
        <fullName evidence="15">Integrin beta</fullName>
    </recommendedName>
</protein>
<sequence>MRIHGLLFVIFLCREWRRADTLEAKILRSCISQNTCETCLQAGPSCAWCSDWSYSNLTVGRPRCNSPERLKQFGCPPREIRTASPWSMKFLEDSNFQDMEPERVPIQLRPQRVAVKIPPNFEITIPIRYRLAKNYPLDLYYLMDLTWSMKDDKETLVSLGWNMSQTFGSITSHFRLGFGSYADKPVMPYVFPGHEENPCKSEHAECSPIYAYWHRLKLTNDVRRFIVQVRDLSGRKFEAERIKWIDFQVNNSQVTGNVDNLEGALDGLVQTIVCTKDIDWQHQARKIILVATDGHLHFAGDGKLGGAVKRQDFKCHLNERGQYSLATEFDYSSLAELSRLLQEHKINLIFAVTEDRRNEYEETTKLLKEKAMVATLSNDSSNILEIIESAYHRITSKVILRDNSSSPLEIKYFSNCNEKNISEWNTSECDDIKQGKEYDFKAVLSFNKCPKDKELRKQTVVIEDALASQLSNVIIDVELLCGCNCKDTENFHCKHGTNECGLCKCDFGWSGETCDCDESSRINNVQQCIQDSSTKICSDRGDCVCGECFCDDGYNGAFCECSACDKIDGIECSNKGTCQCGVCQCIEGWEGNACQCPSTNELCIAPGSQEICAGHGYCDCGECRCNVTAPDGFYYRGTYCESSISGGGSGLCVLYDRCVNATVENPNEADEFCQTNVTTYDIEKVESVDIENKHYCFVKTVKERTTCFIHYVYEFQKNNVVTLKIGNKVITTSIFESVATTLCWTSIKDKREYEKFMREQQKTVFSLNQNPLFKSPISRYTVPPMYKED</sequence>
<evidence type="ECO:0000256" key="10">
    <source>
        <dbReference type="ARBA" id="ARBA00023037"/>
    </source>
</evidence>
<dbReference type="SMART" id="SM01241">
    <property type="entry name" value="Integrin_b_cyt"/>
    <property type="match status" value="1"/>
</dbReference>
<keyword evidence="3" id="KW-1003">Cell membrane</keyword>
<comment type="caution">
    <text evidence="19">The sequence shown here is derived from an EMBL/GenBank/DDBJ whole genome shotgun (WGS) entry which is preliminary data.</text>
</comment>
<evidence type="ECO:0000256" key="5">
    <source>
        <dbReference type="ARBA" id="ARBA00022692"/>
    </source>
</evidence>
<keyword evidence="7" id="KW-0677">Repeat</keyword>
<feature type="disulfide bond" evidence="14">
    <location>
        <begin position="578"/>
        <end position="583"/>
    </location>
</feature>
<feature type="disulfide bond" evidence="14">
    <location>
        <begin position="199"/>
        <end position="206"/>
    </location>
</feature>
<feature type="disulfide bond" evidence="14">
    <location>
        <begin position="585"/>
        <end position="594"/>
    </location>
</feature>
<dbReference type="GO" id="GO:0005178">
    <property type="term" value="F:integrin binding"/>
    <property type="evidence" value="ECO:0007669"/>
    <property type="project" value="TreeGrafter"/>
</dbReference>
<dbReference type="EMBL" id="WNWW01000291">
    <property type="protein sequence ID" value="KAF3426743.1"/>
    <property type="molecule type" value="Genomic_DNA"/>
</dbReference>
<keyword evidence="9" id="KW-1133">Transmembrane helix</keyword>
<feature type="chain" id="PRO_5032652670" description="Integrin beta" evidence="16">
    <location>
        <begin position="22"/>
        <end position="789"/>
    </location>
</feature>
<keyword evidence="11" id="KW-0472">Membrane</keyword>
<dbReference type="Gene3D" id="3.30.1680.10">
    <property type="entry name" value="ligand-binding face of the semaphorins, domain 2"/>
    <property type="match status" value="1"/>
</dbReference>
<keyword evidence="6 16" id="KW-0732">Signal</keyword>
<dbReference type="PROSITE" id="PS00243">
    <property type="entry name" value="I_EGF_1"/>
    <property type="match status" value="2"/>
</dbReference>
<evidence type="ECO:0000256" key="8">
    <source>
        <dbReference type="ARBA" id="ARBA00022889"/>
    </source>
</evidence>
<dbReference type="GO" id="GO:0005925">
    <property type="term" value="C:focal adhesion"/>
    <property type="evidence" value="ECO:0007669"/>
    <property type="project" value="TreeGrafter"/>
</dbReference>
<feature type="disulfide bond" evidence="14">
    <location>
        <begin position="416"/>
        <end position="429"/>
    </location>
</feature>
<organism evidence="19 20">
    <name type="scientific">Frieseomelitta varia</name>
    <dbReference type="NCBI Taxonomy" id="561572"/>
    <lineage>
        <taxon>Eukaryota</taxon>
        <taxon>Metazoa</taxon>
        <taxon>Ecdysozoa</taxon>
        <taxon>Arthropoda</taxon>
        <taxon>Hexapoda</taxon>
        <taxon>Insecta</taxon>
        <taxon>Pterygota</taxon>
        <taxon>Neoptera</taxon>
        <taxon>Endopterygota</taxon>
        <taxon>Hymenoptera</taxon>
        <taxon>Apocrita</taxon>
        <taxon>Aculeata</taxon>
        <taxon>Apoidea</taxon>
        <taxon>Anthophila</taxon>
        <taxon>Apidae</taxon>
        <taxon>Frieseomelitta</taxon>
    </lineage>
</organism>
<evidence type="ECO:0000256" key="15">
    <source>
        <dbReference type="RuleBase" id="RU000633"/>
    </source>
</evidence>
<keyword evidence="5 15" id="KW-0812">Transmembrane</keyword>
<dbReference type="PANTHER" id="PTHR10082:SF59">
    <property type="entry name" value="INTEGRIN BETA-NU"/>
    <property type="match status" value="1"/>
</dbReference>
<feature type="disulfide bond" evidence="14">
    <location>
        <begin position="618"/>
        <end position="623"/>
    </location>
</feature>
<comment type="subcellular location">
    <subcellularLocation>
        <location evidence="1 15">Cell membrane</location>
        <topology evidence="1 15">Single-pass type I membrane protein</topology>
    </subcellularLocation>
</comment>
<dbReference type="Proteomes" id="UP000655588">
    <property type="component" value="Unassembled WGS sequence"/>
</dbReference>
<dbReference type="PRINTS" id="PR01186">
    <property type="entry name" value="INTEGRINB"/>
</dbReference>
<dbReference type="InterPro" id="IPR057073">
    <property type="entry name" value="EGF_integrin_2"/>
</dbReference>
<dbReference type="Gene3D" id="3.40.50.410">
    <property type="entry name" value="von Willebrand factor, type A domain"/>
    <property type="match status" value="2"/>
</dbReference>
<dbReference type="GO" id="GO:0009986">
    <property type="term" value="C:cell surface"/>
    <property type="evidence" value="ECO:0007669"/>
    <property type="project" value="TreeGrafter"/>
</dbReference>
<comment type="similarity">
    <text evidence="2 15">Belongs to the integrin beta chain family.</text>
</comment>
<dbReference type="PROSITE" id="PS52047">
    <property type="entry name" value="I_EGF_2"/>
    <property type="match status" value="1"/>
</dbReference>
<keyword evidence="8 15" id="KW-0130">Cell adhesion</keyword>
<dbReference type="GO" id="GO:0016477">
    <property type="term" value="P:cell migration"/>
    <property type="evidence" value="ECO:0007669"/>
    <property type="project" value="TreeGrafter"/>
</dbReference>
<feature type="disulfide bond" evidence="14">
    <location>
        <begin position="543"/>
        <end position="548"/>
    </location>
</feature>
<proteinExistence type="inferred from homology"/>
<dbReference type="FunFam" id="3.40.50.410:FF:000002">
    <property type="entry name" value="Integrin beta"/>
    <property type="match status" value="1"/>
</dbReference>
<keyword evidence="4" id="KW-0245">EGF-like domain</keyword>
<dbReference type="GO" id="GO:0033627">
    <property type="term" value="P:cell adhesion mediated by integrin"/>
    <property type="evidence" value="ECO:0007669"/>
    <property type="project" value="TreeGrafter"/>
</dbReference>
<evidence type="ECO:0000313" key="20">
    <source>
        <dbReference type="Proteomes" id="UP000655588"/>
    </source>
</evidence>
<feature type="disulfide bond" evidence="14">
    <location>
        <begin position="620"/>
        <end position="673"/>
    </location>
</feature>
<feature type="disulfide bond" evidence="14">
    <location>
        <begin position="36"/>
        <end position="46"/>
    </location>
</feature>
<keyword evidence="13" id="KW-0325">Glycoprotein</keyword>
<dbReference type="SUPFAM" id="SSF53300">
    <property type="entry name" value="vWA-like"/>
    <property type="match status" value="2"/>
</dbReference>
<reference evidence="19" key="1">
    <citation type="submission" date="2019-11" db="EMBL/GenBank/DDBJ databases">
        <title>The nuclear and mitochondrial genomes of Frieseomelitta varia - a highly eusocial stingless bee (Meliponini) with a permanently sterile worker caste.</title>
        <authorList>
            <person name="Freitas F.C.P."/>
            <person name="Lourenco A.P."/>
            <person name="Nunes F.M.F."/>
            <person name="Paschoal A.R."/>
            <person name="Abreu F.C.P."/>
            <person name="Barbin F.O."/>
            <person name="Bataglia L."/>
            <person name="Cardoso-Junior C.A.M."/>
            <person name="Cervoni M.S."/>
            <person name="Silva S.R."/>
            <person name="Dalarmi F."/>
            <person name="Del Lama M.A."/>
            <person name="Depintor T.S."/>
            <person name="Ferreira K.M."/>
            <person name="Goria P.S."/>
            <person name="Jaskot M.C."/>
            <person name="Lago D.C."/>
            <person name="Luna-Lucena D."/>
            <person name="Moda L.M."/>
            <person name="Nascimento L."/>
            <person name="Pedrino M."/>
            <person name="Rabico F.O."/>
            <person name="Sanches F.C."/>
            <person name="Santos D.E."/>
            <person name="Santos C.G."/>
            <person name="Vieira J."/>
            <person name="Lopes T.F."/>
            <person name="Barchuk A.R."/>
            <person name="Hartfelder K."/>
            <person name="Simoes Z.L.P."/>
            <person name="Bitondi M.M.G."/>
            <person name="Pinheiro D.G."/>
        </authorList>
    </citation>
    <scope>NUCLEOTIDE SEQUENCE</scope>
    <source>
        <strain evidence="19">USP_RPSP 00005682</strain>
        <tissue evidence="19">Whole individual</tissue>
    </source>
</reference>
<feature type="disulfide bond" evidence="14">
    <location>
        <begin position="49"/>
        <end position="64"/>
    </location>
</feature>
<evidence type="ECO:0000256" key="11">
    <source>
        <dbReference type="ARBA" id="ARBA00023136"/>
    </source>
</evidence>
<dbReference type="GO" id="GO:0008305">
    <property type="term" value="C:integrin complex"/>
    <property type="evidence" value="ECO:0007669"/>
    <property type="project" value="TreeGrafter"/>
</dbReference>
<dbReference type="AlphaFoldDB" id="A0A833RS93"/>
<feature type="disulfide bond" evidence="14">
    <location>
        <begin position="505"/>
        <end position="514"/>
    </location>
</feature>
<keyword evidence="10 15" id="KW-0401">Integrin</keyword>
<evidence type="ECO:0000256" key="3">
    <source>
        <dbReference type="ARBA" id="ARBA00022475"/>
    </source>
</evidence>
<feature type="disulfide bond" evidence="14">
    <location>
        <begin position="481"/>
        <end position="485"/>
    </location>
</feature>
<accession>A0A833RS93</accession>
<feature type="disulfide bond" evidence="14">
    <location>
        <begin position="500"/>
        <end position="537"/>
    </location>
</feature>
<evidence type="ECO:0000259" key="17">
    <source>
        <dbReference type="SMART" id="SM00187"/>
    </source>
</evidence>
<dbReference type="SUPFAM" id="SSF69179">
    <property type="entry name" value="Integrin domains"/>
    <property type="match status" value="1"/>
</dbReference>
<dbReference type="PANTHER" id="PTHR10082">
    <property type="entry name" value="INTEGRIN BETA SUBUNIT"/>
    <property type="match status" value="1"/>
</dbReference>
<evidence type="ECO:0000256" key="1">
    <source>
        <dbReference type="ARBA" id="ARBA00004251"/>
    </source>
</evidence>
<dbReference type="SMART" id="SM00187">
    <property type="entry name" value="INB"/>
    <property type="match status" value="1"/>
</dbReference>
<dbReference type="GO" id="GO:0007229">
    <property type="term" value="P:integrin-mediated signaling pathway"/>
    <property type="evidence" value="ECO:0007669"/>
    <property type="project" value="UniProtKB-KW"/>
</dbReference>